<comment type="caution">
    <text evidence="4">The sequence shown here is derived from an EMBL/GenBank/DDBJ whole genome shotgun (WGS) entry which is preliminary data.</text>
</comment>
<dbReference type="GO" id="GO:0042602">
    <property type="term" value="F:riboflavin reductase (NADPH) activity"/>
    <property type="evidence" value="ECO:0007669"/>
    <property type="project" value="TreeGrafter"/>
</dbReference>
<keyword evidence="2 4" id="KW-0560">Oxidoreductase</keyword>
<dbReference type="GO" id="GO:0010181">
    <property type="term" value="F:FMN binding"/>
    <property type="evidence" value="ECO:0007669"/>
    <property type="project" value="InterPro"/>
</dbReference>
<dbReference type="Gene3D" id="2.30.110.10">
    <property type="entry name" value="Electron Transport, Fmn-binding Protein, Chain A"/>
    <property type="match status" value="1"/>
</dbReference>
<dbReference type="SUPFAM" id="SSF50475">
    <property type="entry name" value="FMN-binding split barrel"/>
    <property type="match status" value="1"/>
</dbReference>
<gene>
    <name evidence="4" type="primary">hsaB_3</name>
    <name evidence="4" type="ORF">C1Y40_01851</name>
</gene>
<dbReference type="Pfam" id="PF01613">
    <property type="entry name" value="Flavin_Reduct"/>
    <property type="match status" value="1"/>
</dbReference>
<reference evidence="4 5" key="1">
    <citation type="journal article" date="2017" name="Int. J. Syst. Evol. Microbiol.">
        <title>Mycobacterium talmoniae sp. nov., a slowly growing mycobacterium isolated from human respiratory samples.</title>
        <authorList>
            <person name="Davidson R.M."/>
            <person name="DeGroote M.A."/>
            <person name="Marola J.L."/>
            <person name="Buss S."/>
            <person name="Jones V."/>
            <person name="McNeil M.R."/>
            <person name="Freifeld A.G."/>
            <person name="Elaine Epperson L."/>
            <person name="Hasan N.A."/>
            <person name="Jackson M."/>
            <person name="Iwen P.C."/>
            <person name="Salfinger M."/>
            <person name="Strong M."/>
        </authorList>
    </citation>
    <scope>NUCLEOTIDE SEQUENCE [LARGE SCALE GENOMIC DNA]</scope>
    <source>
        <strain evidence="4 5">ATCC BAA-2683</strain>
    </source>
</reference>
<keyword evidence="4" id="KW-0503">Monooxygenase</keyword>
<sequence>MKLSPMTQGPLPHVDPKRFRRILGNYPTGVSVITAIDADGAPAGMAVGTFTSVSLDPPLIAFLPDRSSSSFPRIRTATSFCVNVLAADQDDVCRAFATRGGDKFAGVAWSHAPSGAPRLHGTTAWIDCDFESITDAGDHYFVIGQVREFDGASDGLPLVFFRGGYGHITPRSMRG</sequence>
<dbReference type="SMART" id="SM00903">
    <property type="entry name" value="Flavin_Reduct"/>
    <property type="match status" value="1"/>
</dbReference>
<dbReference type="InterPro" id="IPR050268">
    <property type="entry name" value="NADH-dep_flavin_reductase"/>
</dbReference>
<evidence type="ECO:0000313" key="4">
    <source>
        <dbReference type="EMBL" id="PQM48028.1"/>
    </source>
</evidence>
<dbReference type="AlphaFoldDB" id="A0A2S8BN17"/>
<feature type="domain" description="Flavin reductase like" evidence="3">
    <location>
        <begin position="23"/>
        <end position="167"/>
    </location>
</feature>
<comment type="similarity">
    <text evidence="1">Belongs to the non-flavoprotein flavin reductase family.</text>
</comment>
<dbReference type="EC" id="1.5.1.36" evidence="4"/>
<evidence type="ECO:0000256" key="2">
    <source>
        <dbReference type="ARBA" id="ARBA00023002"/>
    </source>
</evidence>
<accession>A0A2S8BN17</accession>
<evidence type="ECO:0000259" key="3">
    <source>
        <dbReference type="SMART" id="SM00903"/>
    </source>
</evidence>
<dbReference type="Proteomes" id="UP000238296">
    <property type="component" value="Unassembled WGS sequence"/>
</dbReference>
<dbReference type="InterPro" id="IPR002563">
    <property type="entry name" value="Flavin_Rdtase-like_dom"/>
</dbReference>
<dbReference type="GO" id="GO:0036382">
    <property type="term" value="F:flavin reductase (NADH) activity"/>
    <property type="evidence" value="ECO:0007669"/>
    <property type="project" value="UniProtKB-EC"/>
</dbReference>
<name>A0A2S8BN17_9MYCO</name>
<dbReference type="PANTHER" id="PTHR30466:SF11">
    <property type="entry name" value="FLAVIN-DEPENDENT MONOOXYGENASE, REDUCTASE SUBUNIT HSAB"/>
    <property type="match status" value="1"/>
</dbReference>
<organism evidence="4 5">
    <name type="scientific">Mycobacterium talmoniae</name>
    <dbReference type="NCBI Taxonomy" id="1858794"/>
    <lineage>
        <taxon>Bacteria</taxon>
        <taxon>Bacillati</taxon>
        <taxon>Actinomycetota</taxon>
        <taxon>Actinomycetes</taxon>
        <taxon>Mycobacteriales</taxon>
        <taxon>Mycobacteriaceae</taxon>
        <taxon>Mycobacterium</taxon>
    </lineage>
</organism>
<evidence type="ECO:0000256" key="1">
    <source>
        <dbReference type="ARBA" id="ARBA00008898"/>
    </source>
</evidence>
<protein>
    <submittedName>
        <fullName evidence="4">Flavin-dependent monooxygenase, reductase subunit HsaB</fullName>
        <ecNumber evidence="4">1.5.1.36</ecNumber>
    </submittedName>
</protein>
<dbReference type="InterPro" id="IPR012349">
    <property type="entry name" value="Split_barrel_FMN-bd"/>
</dbReference>
<proteinExistence type="inferred from homology"/>
<evidence type="ECO:0000313" key="5">
    <source>
        <dbReference type="Proteomes" id="UP000238296"/>
    </source>
</evidence>
<dbReference type="EMBL" id="PPEA01000254">
    <property type="protein sequence ID" value="PQM48028.1"/>
    <property type="molecule type" value="Genomic_DNA"/>
</dbReference>
<dbReference type="PANTHER" id="PTHR30466">
    <property type="entry name" value="FLAVIN REDUCTASE"/>
    <property type="match status" value="1"/>
</dbReference>
<dbReference type="GO" id="GO:0004497">
    <property type="term" value="F:monooxygenase activity"/>
    <property type="evidence" value="ECO:0007669"/>
    <property type="project" value="UniProtKB-KW"/>
</dbReference>